<dbReference type="InterPro" id="IPR038919">
    <property type="entry name" value="STB2/STB2"/>
</dbReference>
<dbReference type="GO" id="GO:0070822">
    <property type="term" value="C:Sin3-type complex"/>
    <property type="evidence" value="ECO:0007669"/>
    <property type="project" value="TreeGrafter"/>
</dbReference>
<organism evidence="3 4">
    <name type="scientific">Lachancea mirantina</name>
    <dbReference type="NCBI Taxonomy" id="1230905"/>
    <lineage>
        <taxon>Eukaryota</taxon>
        <taxon>Fungi</taxon>
        <taxon>Dikarya</taxon>
        <taxon>Ascomycota</taxon>
        <taxon>Saccharomycotina</taxon>
        <taxon>Saccharomycetes</taxon>
        <taxon>Saccharomycetales</taxon>
        <taxon>Saccharomycetaceae</taxon>
        <taxon>Lachancea</taxon>
    </lineage>
</organism>
<feature type="compositionally biased region" description="Basic and acidic residues" evidence="1">
    <location>
        <begin position="484"/>
        <end position="503"/>
    </location>
</feature>
<dbReference type="Proteomes" id="UP000191024">
    <property type="component" value="Chromosome E"/>
</dbReference>
<proteinExistence type="predicted"/>
<dbReference type="AlphaFoldDB" id="A0A1G4JIK5"/>
<sequence length="758" mass="86350">MYEETYISPSTPNGNSWRSPPKRSPGERFAEPGNGVPLAAFIFPDYRALYSLKLQESRDLCYNEITLFGFEVYIVEQWALERKYSALMTSYTGNLQDIVHAVKVALPELPELWPQPFKEYYKELIAVSTPKHTEDGTLFISTSSQIPSTLNLLHVECGDLRKIWSVFKVNVDLKRLQCGGRSALLLCEPSSASWDKFAQLYKIHMPSKGSQDLDASSLTYAVVRLISIAQTCLTYFDLLDPRYKDGMLCMCTEKAAHKWWSAYGMHYLGMERPKHEGPLGPTTVAGIISLVLTAFFKLMLEDCVSIKDPFDEDGFHAAVWNFQKKYSLGKSLTQTHQPCLDVIVLGKLFEVTSKTSNSDIFKIKKVVKSTVQDIKGKSNALQISNCPLTTDLEVLAKSVQVGDLSLLWKGKGGRRISTKKRCEPEFDTISFNHGSANDEILKSNLGFVKSPEGWLQSVDKRYEKNYETSPYGASEHFSESIPSVEHDQAARMNEEEKERSHSDKLFHAEIERRASVPYLLKDVAALQLDYENLPHKVSNLDSMQRRHSVSVIQDAIESWSLPFEPSVVKMARDLLRMEKDFQWSNGQASQTTSTDPQGFEIPLSRLQENYNNLHLKLQVLEQSRAVLGSKHSRLLADISELDSLVSKFRYDIRILDRRMRDVEDRVSQYGSKLASLVKAMENKQTSHLISSERFSNPSDLDRCAKEYLKNGHCRYNGILLNIWWRLVPVSFREDSQKVWLYLTGKIFSNALFPRDSSK</sequence>
<keyword evidence="4" id="KW-1185">Reference proteome</keyword>
<gene>
    <name evidence="3" type="ORF">LAMI_0E01266G</name>
</gene>
<dbReference type="PANTHER" id="PTHR31011">
    <property type="entry name" value="PROTEIN STB2-RELATED"/>
    <property type="match status" value="1"/>
</dbReference>
<feature type="compositionally biased region" description="Polar residues" evidence="1">
    <location>
        <begin position="7"/>
        <end position="18"/>
    </location>
</feature>
<feature type="region of interest" description="Disordered" evidence="1">
    <location>
        <begin position="470"/>
        <end position="503"/>
    </location>
</feature>
<feature type="domain" description="STB6-like N-terminal" evidence="2">
    <location>
        <begin position="40"/>
        <end position="176"/>
    </location>
</feature>
<evidence type="ECO:0000313" key="3">
    <source>
        <dbReference type="EMBL" id="SCU90252.1"/>
    </source>
</evidence>
<dbReference type="OrthoDB" id="19806at2759"/>
<dbReference type="InterPro" id="IPR059025">
    <property type="entry name" value="STB6_N"/>
</dbReference>
<reference evidence="3 4" key="1">
    <citation type="submission" date="2016-03" db="EMBL/GenBank/DDBJ databases">
        <authorList>
            <person name="Devillers H."/>
        </authorList>
    </citation>
    <scope>NUCLEOTIDE SEQUENCE [LARGE SCALE GENOMIC DNA]</scope>
    <source>
        <strain evidence="3">CBS 11717</strain>
    </source>
</reference>
<dbReference type="EMBL" id="LT598465">
    <property type="protein sequence ID" value="SCU90252.1"/>
    <property type="molecule type" value="Genomic_DNA"/>
</dbReference>
<dbReference type="STRING" id="1230905.A0A1G4JIK5"/>
<protein>
    <submittedName>
        <fullName evidence="3">LAMI_0E01266g1_1</fullName>
    </submittedName>
</protein>
<dbReference type="PANTHER" id="PTHR31011:SF2">
    <property type="entry name" value="PROTEIN STB2-RELATED"/>
    <property type="match status" value="1"/>
</dbReference>
<evidence type="ECO:0000259" key="2">
    <source>
        <dbReference type="Pfam" id="PF25995"/>
    </source>
</evidence>
<feature type="region of interest" description="Disordered" evidence="1">
    <location>
        <begin position="1"/>
        <end position="26"/>
    </location>
</feature>
<name>A0A1G4JIK5_9SACH</name>
<evidence type="ECO:0000313" key="4">
    <source>
        <dbReference type="Proteomes" id="UP000191024"/>
    </source>
</evidence>
<dbReference type="Pfam" id="PF25995">
    <property type="entry name" value="STB6_N"/>
    <property type="match status" value="1"/>
</dbReference>
<accession>A0A1G4JIK5</accession>
<evidence type="ECO:0000256" key="1">
    <source>
        <dbReference type="SAM" id="MobiDB-lite"/>
    </source>
</evidence>